<dbReference type="InterPro" id="IPR012339">
    <property type="entry name" value="Phage_T4_Gp32_ssDNA-bd"/>
</dbReference>
<keyword evidence="8" id="KW-0238">DNA-binding</keyword>
<evidence type="ECO:0000256" key="6">
    <source>
        <dbReference type="ARBA" id="ARBA00022833"/>
    </source>
</evidence>
<accession>A0A4P2TEA8</accession>
<dbReference type="Pfam" id="PF08804">
    <property type="entry name" value="gp32"/>
    <property type="match status" value="1"/>
</dbReference>
<keyword evidence="9" id="KW-0234">DNA repair</keyword>
<dbReference type="GO" id="GO:0006260">
    <property type="term" value="P:DNA replication"/>
    <property type="evidence" value="ECO:0007669"/>
    <property type="project" value="UniProtKB-KW"/>
</dbReference>
<sequence>MSSLLARLKANKGQNTKALKERLAQQGQGGFKADERIWKHTWEESKPGEFVSVNTIRFLPVPMVDMERREKGEIPEGAVLTPCACIISHFFEGSTGSKYIEKSLATFDEDCPVRKHDQPLWKQQKETNDEGLKKILMKRLPNTDYYANILVINDAQKPENNGKVFLFKFGRGIKKIIDAAAAPKFPTDPKIEDVFCPWEGADLEFNLTGEKRKFNGRDCISPDYARVTWAKPSALFGGDEAKIEEIWKQTYSLQDFYDRKNFKTYEELEKRFKMVMGIPEDAPLEAQMAVDSSVGAAPGKMEGLTGVEQEEDTPIGQDKGQETDTGAQQGATETKQEDDGDDQLTEFEKMLKEAEQS</sequence>
<keyword evidence="6" id="KW-0862">Zinc</keyword>
<keyword evidence="4" id="KW-0479">Metal-binding</keyword>
<evidence type="ECO:0000256" key="11">
    <source>
        <dbReference type="ARBA" id="ARBA00032941"/>
    </source>
</evidence>
<evidence type="ECO:0000259" key="13">
    <source>
        <dbReference type="Pfam" id="PF08804"/>
    </source>
</evidence>
<evidence type="ECO:0000256" key="12">
    <source>
        <dbReference type="SAM" id="MobiDB-lite"/>
    </source>
</evidence>
<evidence type="ECO:0000256" key="5">
    <source>
        <dbReference type="ARBA" id="ARBA00022763"/>
    </source>
</evidence>
<evidence type="ECO:0000313" key="14">
    <source>
        <dbReference type="EMBL" id="AWY10185.1"/>
    </source>
</evidence>
<dbReference type="Proteomes" id="UP000305753">
    <property type="component" value="Segment"/>
</dbReference>
<dbReference type="GO" id="GO:0046872">
    <property type="term" value="F:metal ion binding"/>
    <property type="evidence" value="ECO:0007669"/>
    <property type="project" value="UniProtKB-KW"/>
</dbReference>
<evidence type="ECO:0000256" key="3">
    <source>
        <dbReference type="ARBA" id="ARBA00022705"/>
    </source>
</evidence>
<reference evidence="14 15" key="1">
    <citation type="submission" date="2018-05" db="EMBL/GenBank/DDBJ databases">
        <title>Whole genome sequencing of Vibrio phage VP-1.</title>
        <authorList>
            <person name="Nandita M."/>
            <person name="Bhat S.G."/>
        </authorList>
    </citation>
    <scope>NUCLEOTIDE SEQUENCE [LARGE SCALE GENOMIC DNA]</scope>
</reference>
<evidence type="ECO:0000256" key="1">
    <source>
        <dbReference type="ARBA" id="ARBA00018590"/>
    </source>
</evidence>
<organism evidence="14 15">
    <name type="scientific">Vibrio phage VP-1</name>
    <dbReference type="NCBI Taxonomy" id="2234088"/>
    <lineage>
        <taxon>Viruses</taxon>
        <taxon>Duplodnaviria</taxon>
        <taxon>Heunggongvirae</taxon>
        <taxon>Uroviricota</taxon>
        <taxon>Caudoviricetes</taxon>
        <taxon>Pantevenvirales</taxon>
        <taxon>Ackermannviridae</taxon>
        <taxon>Vapseptimavirus</taxon>
        <taxon>Vapseptimavirus VAP7</taxon>
    </lineage>
</organism>
<evidence type="ECO:0000256" key="10">
    <source>
        <dbReference type="ARBA" id="ARBA00031936"/>
    </source>
</evidence>
<name>A0A4P2TEA8_9CAUD</name>
<proteinExistence type="predicted"/>
<evidence type="ECO:0000313" key="15">
    <source>
        <dbReference type="Proteomes" id="UP000305753"/>
    </source>
</evidence>
<keyword evidence="3" id="KW-0235">DNA replication</keyword>
<evidence type="ECO:0000256" key="2">
    <source>
        <dbReference type="ARBA" id="ARBA00022491"/>
    </source>
</evidence>
<keyword evidence="2" id="KW-0678">Repressor</keyword>
<evidence type="ECO:0000256" key="8">
    <source>
        <dbReference type="ARBA" id="ARBA00023125"/>
    </source>
</evidence>
<evidence type="ECO:0000256" key="9">
    <source>
        <dbReference type="ARBA" id="ARBA00023204"/>
    </source>
</evidence>
<dbReference type="GO" id="GO:0003697">
    <property type="term" value="F:single-stranded DNA binding"/>
    <property type="evidence" value="ECO:0007669"/>
    <property type="project" value="InterPro"/>
</dbReference>
<feature type="domain" description="Bacteriophage T4 Gp32 single-stranded DNA-binding" evidence="13">
    <location>
        <begin position="52"/>
        <end position="276"/>
    </location>
</feature>
<dbReference type="Gene3D" id="3.90.198.10">
    <property type="entry name" value="Replication Fork Single-Stranded Dna Binding Protein"/>
    <property type="match status" value="1"/>
</dbReference>
<feature type="compositionally biased region" description="Polar residues" evidence="12">
    <location>
        <begin position="323"/>
        <end position="333"/>
    </location>
</feature>
<dbReference type="InterPro" id="IPR012340">
    <property type="entry name" value="NA-bd_OB-fold"/>
</dbReference>
<dbReference type="GO" id="GO:0039693">
    <property type="term" value="P:viral DNA genome replication"/>
    <property type="evidence" value="ECO:0007669"/>
    <property type="project" value="UniProtKB-KW"/>
</dbReference>
<keyword evidence="7" id="KW-1194">Viral DNA replication</keyword>
<dbReference type="InterPro" id="IPR044947">
    <property type="entry name" value="Phage_T4_Gp32_ssDNA-bd_sf"/>
</dbReference>
<dbReference type="GO" id="GO:0006281">
    <property type="term" value="P:DNA repair"/>
    <property type="evidence" value="ECO:0007669"/>
    <property type="project" value="UniProtKB-KW"/>
</dbReference>
<feature type="region of interest" description="Disordered" evidence="12">
    <location>
        <begin position="296"/>
        <end position="342"/>
    </location>
</feature>
<keyword evidence="5" id="KW-0227">DNA damage</keyword>
<evidence type="ECO:0000256" key="7">
    <source>
        <dbReference type="ARBA" id="ARBA00023109"/>
    </source>
</evidence>
<dbReference type="EMBL" id="MH363700">
    <property type="protein sequence ID" value="AWY10185.1"/>
    <property type="molecule type" value="Genomic_DNA"/>
</dbReference>
<protein>
    <recommendedName>
        <fullName evidence="1">Single-stranded DNA-binding protein</fullName>
    </recommendedName>
    <alternativeName>
        <fullName evidence="10">Gp32</fullName>
    </alternativeName>
    <alternativeName>
        <fullName evidence="11">Helix-destabilizing protein</fullName>
    </alternativeName>
</protein>
<dbReference type="SUPFAM" id="SSF50249">
    <property type="entry name" value="Nucleic acid-binding proteins"/>
    <property type="match status" value="1"/>
</dbReference>
<evidence type="ECO:0000256" key="4">
    <source>
        <dbReference type="ARBA" id="ARBA00022723"/>
    </source>
</evidence>